<comment type="caution">
    <text evidence="3">The sequence shown here is derived from an EMBL/GenBank/DDBJ whole genome shotgun (WGS) entry which is preliminary data.</text>
</comment>
<protein>
    <submittedName>
        <fullName evidence="3">Uncharacterized protein</fullName>
    </submittedName>
</protein>
<gene>
    <name evidence="3" type="ORF">WJX72_004878</name>
</gene>
<feature type="coiled-coil region" evidence="1">
    <location>
        <begin position="208"/>
        <end position="245"/>
    </location>
</feature>
<organism evidence="3 4">
    <name type="scientific">[Myrmecia] bisecta</name>
    <dbReference type="NCBI Taxonomy" id="41462"/>
    <lineage>
        <taxon>Eukaryota</taxon>
        <taxon>Viridiplantae</taxon>
        <taxon>Chlorophyta</taxon>
        <taxon>core chlorophytes</taxon>
        <taxon>Trebouxiophyceae</taxon>
        <taxon>Trebouxiales</taxon>
        <taxon>Trebouxiaceae</taxon>
        <taxon>Myrmecia</taxon>
    </lineage>
</organism>
<keyword evidence="1" id="KW-0175">Coiled coil</keyword>
<feature type="region of interest" description="Disordered" evidence="2">
    <location>
        <begin position="127"/>
        <end position="187"/>
    </location>
</feature>
<dbReference type="EMBL" id="JALJOR010000002">
    <property type="protein sequence ID" value="KAK9823719.1"/>
    <property type="molecule type" value="Genomic_DNA"/>
</dbReference>
<feature type="region of interest" description="Disordered" evidence="2">
    <location>
        <begin position="442"/>
        <end position="462"/>
    </location>
</feature>
<dbReference type="AlphaFoldDB" id="A0AAW1QQC5"/>
<feature type="region of interest" description="Disordered" evidence="2">
    <location>
        <begin position="267"/>
        <end position="326"/>
    </location>
</feature>
<feature type="compositionally biased region" description="Basic and acidic residues" evidence="2">
    <location>
        <begin position="173"/>
        <end position="187"/>
    </location>
</feature>
<reference evidence="3 4" key="1">
    <citation type="journal article" date="2024" name="Nat. Commun.">
        <title>Phylogenomics reveals the evolutionary origins of lichenization in chlorophyte algae.</title>
        <authorList>
            <person name="Puginier C."/>
            <person name="Libourel C."/>
            <person name="Otte J."/>
            <person name="Skaloud P."/>
            <person name="Haon M."/>
            <person name="Grisel S."/>
            <person name="Petersen M."/>
            <person name="Berrin J.G."/>
            <person name="Delaux P.M."/>
            <person name="Dal Grande F."/>
            <person name="Keller J."/>
        </authorList>
    </citation>
    <scope>NUCLEOTIDE SEQUENCE [LARGE SCALE GENOMIC DNA]</scope>
    <source>
        <strain evidence="3 4">SAG 2043</strain>
    </source>
</reference>
<accession>A0AAW1QQC5</accession>
<feature type="coiled-coil region" evidence="1">
    <location>
        <begin position="509"/>
        <end position="536"/>
    </location>
</feature>
<proteinExistence type="predicted"/>
<evidence type="ECO:0000256" key="1">
    <source>
        <dbReference type="SAM" id="Coils"/>
    </source>
</evidence>
<evidence type="ECO:0000256" key="2">
    <source>
        <dbReference type="SAM" id="MobiDB-lite"/>
    </source>
</evidence>
<feature type="region of interest" description="Disordered" evidence="2">
    <location>
        <begin position="1"/>
        <end position="40"/>
    </location>
</feature>
<dbReference type="Proteomes" id="UP001489004">
    <property type="component" value="Unassembled WGS sequence"/>
</dbReference>
<evidence type="ECO:0000313" key="4">
    <source>
        <dbReference type="Proteomes" id="UP001489004"/>
    </source>
</evidence>
<keyword evidence="4" id="KW-1185">Reference proteome</keyword>
<feature type="region of interest" description="Disordered" evidence="2">
    <location>
        <begin position="350"/>
        <end position="430"/>
    </location>
</feature>
<sequence length="579" mass="62582">MGPVQRSHAGYGRVDGGGKQQAGTDFEGHVPLGPGRLSPERVVRQGSMLMSPERRDHSGYGKVDGDLKFTMRPGEFDRMLRGAPASGRRSRSVSPAAVEYAEYMRPTTSTILKSVHAAAHDVSFRSVSPNSKAMHSSTMSASAWRGALRGGSPSRRANSRPRSRGGMASSRDTSPKPHSEDARPHARQLDGRWSMKLQHLQTPDPRSLQRKRNLAAAVTKQLQLLERARQRLEAFEHDLQHANGQTLALPRHDDSHLLEPDMAVRVSQGWRPSQGQGQGQGLPRHGSMPQSILRKEHSTAIGRSHSVHFPDAGPEPEEAPSEAEARAQALLPHGPTAEERRQMINAFYKQKAAQASAGGQPQARSPLGQDPRSSGSAVPAASRPQPAGYAIGHQSQHAVHSPVQHVAHLGQPTGRQSPADPPGSSLESQRSLREVYAAKQLQPHEVDAAMPSKPLPATPAKRPYTHRATASAVEELIAAHHPRLEALGSPGPAALAAELWPDGTHTDLDARLQQQLDHMIREVERARSQVHGLKQQLSADPVDGLGLSAADLLAADRWLPSEGAQLIEDDSYATSAEDF</sequence>
<feature type="compositionally biased region" description="Low complexity" evidence="2">
    <location>
        <begin position="350"/>
        <end position="363"/>
    </location>
</feature>
<feature type="compositionally biased region" description="Polar residues" evidence="2">
    <location>
        <begin position="127"/>
        <end position="141"/>
    </location>
</feature>
<name>A0AAW1QQC5_9CHLO</name>
<evidence type="ECO:0000313" key="3">
    <source>
        <dbReference type="EMBL" id="KAK9823719.1"/>
    </source>
</evidence>